<evidence type="ECO:0000259" key="4">
    <source>
        <dbReference type="PROSITE" id="PS50987"/>
    </source>
</evidence>
<dbReference type="InterPro" id="IPR051011">
    <property type="entry name" value="Metal_resp_trans_reg"/>
</dbReference>
<keyword evidence="6" id="KW-1185">Reference proteome</keyword>
<dbReference type="NCBIfam" id="NF033788">
    <property type="entry name" value="HTH_metalloreg"/>
    <property type="match status" value="1"/>
</dbReference>
<dbReference type="InterPro" id="IPR036388">
    <property type="entry name" value="WH-like_DNA-bd_sf"/>
</dbReference>
<dbReference type="InterPro" id="IPR011991">
    <property type="entry name" value="ArsR-like_HTH"/>
</dbReference>
<dbReference type="PANTHER" id="PTHR43132">
    <property type="entry name" value="ARSENICAL RESISTANCE OPERON REPRESSOR ARSR-RELATED"/>
    <property type="match status" value="1"/>
</dbReference>
<evidence type="ECO:0000256" key="1">
    <source>
        <dbReference type="ARBA" id="ARBA00023015"/>
    </source>
</evidence>
<dbReference type="RefSeq" id="WP_223629613.1">
    <property type="nucleotide sequence ID" value="NZ_JAIQDJ010000008.1"/>
</dbReference>
<evidence type="ECO:0000313" key="5">
    <source>
        <dbReference type="EMBL" id="MBZ4186941.1"/>
    </source>
</evidence>
<dbReference type="CDD" id="cd00090">
    <property type="entry name" value="HTH_ARSR"/>
    <property type="match status" value="1"/>
</dbReference>
<name>A0ABS7TGG7_9GAMM</name>
<keyword evidence="3" id="KW-0804">Transcription</keyword>
<dbReference type="SUPFAM" id="SSF46785">
    <property type="entry name" value="Winged helix' DNA-binding domain"/>
    <property type="match status" value="1"/>
</dbReference>
<organism evidence="5 6">
    <name type="scientific">Thermomonas beijingensis</name>
    <dbReference type="NCBI Taxonomy" id="2872701"/>
    <lineage>
        <taxon>Bacteria</taxon>
        <taxon>Pseudomonadati</taxon>
        <taxon>Pseudomonadota</taxon>
        <taxon>Gammaproteobacteria</taxon>
        <taxon>Lysobacterales</taxon>
        <taxon>Lysobacteraceae</taxon>
        <taxon>Thermomonas</taxon>
    </lineage>
</organism>
<gene>
    <name evidence="5" type="ORF">K7B09_11480</name>
</gene>
<keyword evidence="1" id="KW-0805">Transcription regulation</keyword>
<dbReference type="PRINTS" id="PR00778">
    <property type="entry name" value="HTHARSR"/>
</dbReference>
<dbReference type="Pfam" id="PF12840">
    <property type="entry name" value="HTH_20"/>
    <property type="match status" value="1"/>
</dbReference>
<evidence type="ECO:0000313" key="6">
    <source>
        <dbReference type="Proteomes" id="UP001430290"/>
    </source>
</evidence>
<proteinExistence type="predicted"/>
<keyword evidence="2" id="KW-0238">DNA-binding</keyword>
<dbReference type="PROSITE" id="PS50987">
    <property type="entry name" value="HTH_ARSR_2"/>
    <property type="match status" value="1"/>
</dbReference>
<feature type="domain" description="HTH arsR-type" evidence="4">
    <location>
        <begin position="1"/>
        <end position="95"/>
    </location>
</feature>
<dbReference type="InterPro" id="IPR036390">
    <property type="entry name" value="WH_DNA-bd_sf"/>
</dbReference>
<reference evidence="5" key="1">
    <citation type="submission" date="2021-09" db="EMBL/GenBank/DDBJ databases">
        <authorList>
            <person name="Wu T."/>
            <person name="Guo S.Z."/>
        </authorList>
    </citation>
    <scope>NUCLEOTIDE SEQUENCE</scope>
    <source>
        <strain evidence="5">RSS-23</strain>
    </source>
</reference>
<evidence type="ECO:0000256" key="2">
    <source>
        <dbReference type="ARBA" id="ARBA00023125"/>
    </source>
</evidence>
<dbReference type="InterPro" id="IPR001845">
    <property type="entry name" value="HTH_ArsR_DNA-bd_dom"/>
</dbReference>
<dbReference type="SMART" id="SM00418">
    <property type="entry name" value="HTH_ARSR"/>
    <property type="match status" value="1"/>
</dbReference>
<evidence type="ECO:0000256" key="3">
    <source>
        <dbReference type="ARBA" id="ARBA00023163"/>
    </source>
</evidence>
<dbReference type="Gene3D" id="1.10.10.10">
    <property type="entry name" value="Winged helix-like DNA-binding domain superfamily/Winged helix DNA-binding domain"/>
    <property type="match status" value="1"/>
</dbReference>
<dbReference type="PANTHER" id="PTHR43132:SF2">
    <property type="entry name" value="ARSENICAL RESISTANCE OPERON REPRESSOR ARSR-RELATED"/>
    <property type="match status" value="1"/>
</dbReference>
<accession>A0ABS7TGG7</accession>
<protein>
    <submittedName>
        <fullName evidence="5">Metalloregulator ArsR/SmtB family transcription factor</fullName>
    </submittedName>
</protein>
<dbReference type="EMBL" id="JAIQDJ010000008">
    <property type="protein sequence ID" value="MBZ4186941.1"/>
    <property type="molecule type" value="Genomic_DNA"/>
</dbReference>
<sequence length="121" mass="12739">MEIKDATAALAALGQATRLSVFRLLVEAGPGGRMVGEIAEALGLPGATLSFHLKELSAAALIDGEQQGRYICYRANFKAMNELIEFLTRNCCGGDATRCAPAGNISVTKARKTSVKKGARP</sequence>
<comment type="caution">
    <text evidence="5">The sequence shown here is derived from an EMBL/GenBank/DDBJ whole genome shotgun (WGS) entry which is preliminary data.</text>
</comment>
<dbReference type="Proteomes" id="UP001430290">
    <property type="component" value="Unassembled WGS sequence"/>
</dbReference>